<name>A0A1N6Q747_9FIRM</name>
<dbReference type="STRING" id="56779.SAMN05421834_101345"/>
<sequence length="194" mass="22687">MRKKLLVVGLVLLFSILLNSAVYAQIGGFYGLDSILMSDWQLDYIKPLDPGDLKKGEYRFSPIIGRIKTGRNEYDFTTSTEDYNYDNTTTAYILVFDTALSDNLSLHSKYAYQPWETYTYDDYRNIDESRGSLLDLFINYEFKEDKTMFFGYNRSLSNDRDYNNSDELIDETESLNNIYYLGFEIRGSFANEKE</sequence>
<gene>
    <name evidence="1" type="ORF">SAMN05421834_101345</name>
</gene>
<proteinExistence type="predicted"/>
<dbReference type="RefSeq" id="WP_076543629.1">
    <property type="nucleotide sequence ID" value="NZ_FTNC01000001.1"/>
</dbReference>
<accession>A0A1N6Q747</accession>
<evidence type="ECO:0000313" key="1">
    <source>
        <dbReference type="EMBL" id="SIQ12286.1"/>
    </source>
</evidence>
<reference evidence="2" key="1">
    <citation type="submission" date="2017-01" db="EMBL/GenBank/DDBJ databases">
        <authorList>
            <person name="Varghese N."/>
            <person name="Submissions S."/>
        </authorList>
    </citation>
    <scope>NUCLEOTIDE SEQUENCE [LARGE SCALE GENOMIC DNA]</scope>
    <source>
        <strain evidence="2">ATCC 700103</strain>
    </source>
</reference>
<dbReference type="AlphaFoldDB" id="A0A1N6Q747"/>
<organism evidence="1 2">
    <name type="scientific">Halanaerobium kushneri</name>
    <dbReference type="NCBI Taxonomy" id="56779"/>
    <lineage>
        <taxon>Bacteria</taxon>
        <taxon>Bacillati</taxon>
        <taxon>Bacillota</taxon>
        <taxon>Clostridia</taxon>
        <taxon>Halanaerobiales</taxon>
        <taxon>Halanaerobiaceae</taxon>
        <taxon>Halanaerobium</taxon>
    </lineage>
</organism>
<keyword evidence="2" id="KW-1185">Reference proteome</keyword>
<dbReference type="OrthoDB" id="2111750at2"/>
<dbReference type="Proteomes" id="UP000185669">
    <property type="component" value="Unassembled WGS sequence"/>
</dbReference>
<protein>
    <submittedName>
        <fullName evidence="1">Uncharacterized protein</fullName>
    </submittedName>
</protein>
<evidence type="ECO:0000313" key="2">
    <source>
        <dbReference type="Proteomes" id="UP000185669"/>
    </source>
</evidence>
<dbReference type="EMBL" id="FTNC01000001">
    <property type="protein sequence ID" value="SIQ12286.1"/>
    <property type="molecule type" value="Genomic_DNA"/>
</dbReference>